<dbReference type="AlphaFoldDB" id="A0A1I6D867"/>
<sequence length="262" mass="27947">MAVGSMIGLGLSRPCRRLFIALCLLPALALVAGCALPEAPAPAGIEDPFEERNRRVHAANKGIDRAVLRPVARAYGAVVPGVAQTGLRNVANTLDLPGTVVNNLLQLDLPSAARNSARFTINATLGIGGLFDPAGEMGLAEADTDFGETLHVWGVPEGAYVELPVFGPSNKRDALGTVVDIVLNPLGPMLSDETRRVVTAIEVGEVVDTRNRYAVMIDGVLYESADSYAQSRLLYLQNRRFTLHTDIATPDEDPMALDTEGF</sequence>
<dbReference type="GO" id="GO:0016020">
    <property type="term" value="C:membrane"/>
    <property type="evidence" value="ECO:0007669"/>
    <property type="project" value="InterPro"/>
</dbReference>
<dbReference type="Pfam" id="PF04333">
    <property type="entry name" value="MlaA"/>
    <property type="match status" value="1"/>
</dbReference>
<dbReference type="GO" id="GO:0120010">
    <property type="term" value="P:intermembrane phospholipid transfer"/>
    <property type="evidence" value="ECO:0007669"/>
    <property type="project" value="TreeGrafter"/>
</dbReference>
<dbReference type="STRING" id="871652.SAMN04515673_102392"/>
<feature type="chain" id="PRO_5011699658" evidence="3">
    <location>
        <begin position="30"/>
        <end position="262"/>
    </location>
</feature>
<protein>
    <submittedName>
        <fullName evidence="4">Phospholipid-binding lipoprotein MlaA</fullName>
    </submittedName>
</protein>
<keyword evidence="5" id="KW-1185">Reference proteome</keyword>
<dbReference type="PANTHER" id="PTHR30035">
    <property type="entry name" value="LIPOPROTEIN VACJ-RELATED"/>
    <property type="match status" value="1"/>
</dbReference>
<accession>A0A1I6D867</accession>
<dbReference type="InterPro" id="IPR007428">
    <property type="entry name" value="MlaA"/>
</dbReference>
<organism evidence="4 5">
    <name type="scientific">Poseidonocella sedimentorum</name>
    <dbReference type="NCBI Taxonomy" id="871652"/>
    <lineage>
        <taxon>Bacteria</taxon>
        <taxon>Pseudomonadati</taxon>
        <taxon>Pseudomonadota</taxon>
        <taxon>Alphaproteobacteria</taxon>
        <taxon>Rhodobacterales</taxon>
        <taxon>Roseobacteraceae</taxon>
        <taxon>Poseidonocella</taxon>
    </lineage>
</organism>
<evidence type="ECO:0000313" key="4">
    <source>
        <dbReference type="EMBL" id="SFR01624.1"/>
    </source>
</evidence>
<name>A0A1I6D867_9RHOB</name>
<keyword evidence="4" id="KW-0449">Lipoprotein</keyword>
<feature type="signal peptide" evidence="3">
    <location>
        <begin position="1"/>
        <end position="29"/>
    </location>
</feature>
<evidence type="ECO:0000256" key="3">
    <source>
        <dbReference type="SAM" id="SignalP"/>
    </source>
</evidence>
<keyword evidence="2 3" id="KW-0732">Signal</keyword>
<dbReference type="EMBL" id="FOYI01000002">
    <property type="protein sequence ID" value="SFR01624.1"/>
    <property type="molecule type" value="Genomic_DNA"/>
</dbReference>
<dbReference type="PANTHER" id="PTHR30035:SF3">
    <property type="entry name" value="INTERMEMBRANE PHOSPHOLIPID TRANSPORT SYSTEM LIPOPROTEIN MLAA"/>
    <property type="match status" value="1"/>
</dbReference>
<reference evidence="4 5" key="1">
    <citation type="submission" date="2016-10" db="EMBL/GenBank/DDBJ databases">
        <authorList>
            <person name="de Groot N.N."/>
        </authorList>
    </citation>
    <scope>NUCLEOTIDE SEQUENCE [LARGE SCALE GENOMIC DNA]</scope>
    <source>
        <strain evidence="5">KMM 9023,NRIC 0796,JCM 17311,KCTC 23692</strain>
    </source>
</reference>
<gene>
    <name evidence="4" type="ORF">SAMN04515673_102392</name>
</gene>
<evidence type="ECO:0000313" key="5">
    <source>
        <dbReference type="Proteomes" id="UP000199302"/>
    </source>
</evidence>
<dbReference type="Proteomes" id="UP000199302">
    <property type="component" value="Unassembled WGS sequence"/>
</dbReference>
<evidence type="ECO:0000256" key="2">
    <source>
        <dbReference type="ARBA" id="ARBA00022729"/>
    </source>
</evidence>
<comment type="similarity">
    <text evidence="1">Belongs to the MlaA family.</text>
</comment>
<proteinExistence type="inferred from homology"/>
<evidence type="ECO:0000256" key="1">
    <source>
        <dbReference type="ARBA" id="ARBA00010634"/>
    </source>
</evidence>
<dbReference type="PRINTS" id="PR01805">
    <property type="entry name" value="VACJLIPOPROT"/>
</dbReference>